<evidence type="ECO:0000313" key="1">
    <source>
        <dbReference type="EMBL" id="CAD7458757.1"/>
    </source>
</evidence>
<dbReference type="AlphaFoldDB" id="A0A7R9NWE5"/>
<accession>A0A7R9NWE5</accession>
<dbReference type="EMBL" id="OE002454">
    <property type="protein sequence ID" value="CAD7458757.1"/>
    <property type="molecule type" value="Genomic_DNA"/>
</dbReference>
<protein>
    <submittedName>
        <fullName evidence="1">Uncharacterized protein</fullName>
    </submittedName>
</protein>
<sequence>MSKEELVFEGCVGIKRSIFGLLLARKIVHIDTLVREVRTGLEVSGLVLIVPEPSSWGDWLEFIRFGHVTIPTRSLIGCWLSPSPPSDLIPLNPWPSPVIPFQCSKHIVHGVGCGNTEHEPLLTAA</sequence>
<organism evidence="1">
    <name type="scientific">Timema tahoe</name>
    <dbReference type="NCBI Taxonomy" id="61484"/>
    <lineage>
        <taxon>Eukaryota</taxon>
        <taxon>Metazoa</taxon>
        <taxon>Ecdysozoa</taxon>
        <taxon>Arthropoda</taxon>
        <taxon>Hexapoda</taxon>
        <taxon>Insecta</taxon>
        <taxon>Pterygota</taxon>
        <taxon>Neoptera</taxon>
        <taxon>Polyneoptera</taxon>
        <taxon>Phasmatodea</taxon>
        <taxon>Timematodea</taxon>
        <taxon>Timematoidea</taxon>
        <taxon>Timematidae</taxon>
        <taxon>Timema</taxon>
    </lineage>
</organism>
<gene>
    <name evidence="1" type="ORF">TTEB3V08_LOCUS6730</name>
</gene>
<proteinExistence type="predicted"/>
<name>A0A7R9NWE5_9NEOP</name>
<reference evidence="1" key="1">
    <citation type="submission" date="2020-11" db="EMBL/GenBank/DDBJ databases">
        <authorList>
            <person name="Tran Van P."/>
        </authorList>
    </citation>
    <scope>NUCLEOTIDE SEQUENCE</scope>
</reference>